<keyword evidence="8 11" id="KW-0694">RNA-binding</keyword>
<evidence type="ECO:0000256" key="6">
    <source>
        <dbReference type="ARBA" id="ARBA00022555"/>
    </source>
</evidence>
<organism evidence="15 16">
    <name type="scientific">Purpureocillium lilacinum</name>
    <name type="common">Paecilomyces lilacinus</name>
    <dbReference type="NCBI Taxonomy" id="33203"/>
    <lineage>
        <taxon>Eukaryota</taxon>
        <taxon>Fungi</taxon>
        <taxon>Dikarya</taxon>
        <taxon>Ascomycota</taxon>
        <taxon>Pezizomycotina</taxon>
        <taxon>Sordariomycetes</taxon>
        <taxon>Hypocreomycetidae</taxon>
        <taxon>Hypocreales</taxon>
        <taxon>Ophiocordycipitaceae</taxon>
        <taxon>Purpureocillium</taxon>
    </lineage>
</organism>
<feature type="domain" description="Exportin-T C-terminal" evidence="14">
    <location>
        <begin position="971"/>
        <end position="1653"/>
    </location>
</feature>
<dbReference type="SUPFAM" id="SSF48371">
    <property type="entry name" value="ARM repeat"/>
    <property type="match status" value="1"/>
</dbReference>
<accession>A0A2U3E0D5</accession>
<dbReference type="Pfam" id="PF08389">
    <property type="entry name" value="Xpo1"/>
    <property type="match status" value="1"/>
</dbReference>
<evidence type="ECO:0000256" key="11">
    <source>
        <dbReference type="RuleBase" id="RU366037"/>
    </source>
</evidence>
<keyword evidence="7" id="KW-0819">tRNA processing</keyword>
<feature type="region of interest" description="Disordered" evidence="12">
    <location>
        <begin position="394"/>
        <end position="428"/>
    </location>
</feature>
<reference evidence="15 16" key="1">
    <citation type="journal article" date="2016" name="Front. Microbiol.">
        <title>Genome and transcriptome sequences reveal the specific parasitism of the nematophagous Purpureocillium lilacinum 36-1.</title>
        <authorList>
            <person name="Xie J."/>
            <person name="Li S."/>
            <person name="Mo C."/>
            <person name="Xiao X."/>
            <person name="Peng D."/>
            <person name="Wang G."/>
            <person name="Xiao Y."/>
        </authorList>
    </citation>
    <scope>NUCLEOTIDE SEQUENCE [LARGE SCALE GENOMIC DNA]</scope>
    <source>
        <strain evidence="15 16">36-1</strain>
    </source>
</reference>
<comment type="subcellular location">
    <subcellularLocation>
        <location evidence="1 11">Cytoplasm</location>
    </subcellularLocation>
    <subcellularLocation>
        <location evidence="11">Nucleus</location>
    </subcellularLocation>
    <text evidence="11">Shuttles between the nucleus and the cytoplasm.</text>
</comment>
<dbReference type="Gene3D" id="1.25.10.10">
    <property type="entry name" value="Leucine-rich Repeat Variant"/>
    <property type="match status" value="1"/>
</dbReference>
<comment type="similarity">
    <text evidence="2 11">Belongs to the exportin family.</text>
</comment>
<evidence type="ECO:0000256" key="4">
    <source>
        <dbReference type="ARBA" id="ARBA00022448"/>
    </source>
</evidence>
<dbReference type="Pfam" id="PF19282">
    <property type="entry name" value="Exportin-T"/>
    <property type="match status" value="1"/>
</dbReference>
<feature type="compositionally biased region" description="Pro residues" evidence="12">
    <location>
        <begin position="520"/>
        <end position="529"/>
    </location>
</feature>
<dbReference type="Proteomes" id="UP000245956">
    <property type="component" value="Unassembled WGS sequence"/>
</dbReference>
<sequence>MEGWAAEAKPNSASVCHGPDAGVGLSASRSGQGFNGKNLLRHGSWRDRGNLQLQLQLHCSSQPTNTFAAGKIGFVGWSPPSPLLNPYRRQGERRALGASEIYAELVGGADPVVCPSRQPYRSSALRKAADHVACRQTAALSKWLSRDIDAHRRARAGYRYCQVQYPAIARIVNWQEQSRGHCAAIHRSPAIAICDPMPSKGGYASFNTVSVSGTKDRQLLLGRDQQPFGACIGPLAPRNLVLGPRGAVQSVEVEGLYKNGGGLMSLAFQRQNVDTVDILAYTEQRSSSDTGFGMVFINVSTISTAMERSQLRDVARPNQLSADQAGAMRSRSLAANIIIWPERTRIAPGTMALSDTSRTISNGVILVLNTAQYVVIVESSKLLPRNRHAKAEFLPRSTNGQRRGRLNLPEHLPPAAHTNTTSKKSACRTPHWWHARTCTDILEPNRTSRGRIKTQHTNTTPRDDASSSCTAASRPRPTPPAAAVAASSAPEPAVRPRELPAHAALQPPPPAAFDSCPACLPGPQPLPDRPAPRPRHDSTQLALPPDVQPSFAHLAARGLRAVHLHRVWKLRYVVVPAAVACRAAGPVSPRLQSPVPLVLTPRGRPPSACPANPPPSSSLVGAWRPLHVAAAAPVLRRDVENAVELLSNPTSNQSLKEQAFEFLSELRSNPQGWQACTNLFARTPRPSEVVRMVCLEVVNYAVHTQGLDGESLAYLKYTLLQYVRQGYGPEAQQEPDPVSLQNKLTQTLTYLFVFLYQNGWQSFLDDFWELTGVPSNASNSPGVLLYLRILSSIHDEIADMLLARESNEAKRNTELKDQLRAQDMHKVADSWKQLLVRYADNDTVVELVLKVVGKWVSWMDISLVVSQDMLNLLLPVVGRTNHGTEDKVRDTAIDTLTEICGKKMRSADKMEMVSFLSLEQIVGQLIASPSLTELKGTPKYDTDLAEAVAKLVNTVMSDIVKALDDSQSNEETRERAKQHLNGFLPFLLRLFSDDYDEVCSTVIPALTDLLTFLRKLGQLPPEYSRMLAPILDAIIRKMRFDETSSWGNEDEQTDEAEFQELRRKLQNLQKTIAAIDQPLYMDMLSNLVATTFQSLDQRGSDMDWRDLDLALYEMYLFGELALPNQGLGTKNQPSSEASERLVVMMQKMVGSGIASFSHPAILLQYMEICVRYCAIFESHPEYIPQVLENFVRLVHHDHVRIKTRSWYLFHRFIKQLRSRVGNVAETVIQSIGDLLPIKAEVPGDDADDDMSSDESDHSADALFTSQLYLFEAIGCISSTQSTPADKQALYARSVMDPLFQDMEVHLQRAKSGDAQAVLQIHHIVMALGTLAHGFSDWTPGSASSHHPPPEKAVSDEFSRAAEAILIALNQLNSSAEIRTACRSSFSKLLGVLGSAVLPQLPQWIEGLLSQSSSKDEMAMFLRLLDQVVFGFKSEIYEVLNVLLTPLLQRIFGGLSEPIAGTDDEIQLAELRREYLSFLQIILNNGLDGVLISEANQGFFEPMIASITELAKSIEGNIGPSRLAFTLMARISAIWGGPDVATISQNPTAPSGTPTPAIPGFDRFMIERFHTVCWEVMRNPSFRPSQDAQTKQVLTEIANLEQTIYSKTGDMFIQELQNGLFPSLGIDGGEFLRSLTTSTDKKGFASYLQGLLKNRH</sequence>
<dbReference type="GO" id="GO:0000049">
    <property type="term" value="F:tRNA binding"/>
    <property type="evidence" value="ECO:0007669"/>
    <property type="project" value="UniProtKB-UniRule"/>
</dbReference>
<feature type="domain" description="Exportin-1/Importin-beta-like" evidence="13">
    <location>
        <begin position="740"/>
        <end position="896"/>
    </location>
</feature>
<keyword evidence="6 11" id="KW-0820">tRNA-binding</keyword>
<dbReference type="EMBL" id="LCWV01000016">
    <property type="protein sequence ID" value="PWI67978.1"/>
    <property type="molecule type" value="Genomic_DNA"/>
</dbReference>
<evidence type="ECO:0000313" key="15">
    <source>
        <dbReference type="EMBL" id="PWI67978.1"/>
    </source>
</evidence>
<evidence type="ECO:0000259" key="13">
    <source>
        <dbReference type="Pfam" id="PF08389"/>
    </source>
</evidence>
<dbReference type="GO" id="GO:0031267">
    <property type="term" value="F:small GTPase binding"/>
    <property type="evidence" value="ECO:0007669"/>
    <property type="project" value="InterPro"/>
</dbReference>
<proteinExistence type="inferred from homology"/>
<dbReference type="GO" id="GO:0008033">
    <property type="term" value="P:tRNA processing"/>
    <property type="evidence" value="ECO:0007669"/>
    <property type="project" value="UniProtKB-KW"/>
</dbReference>
<evidence type="ECO:0000259" key="14">
    <source>
        <dbReference type="Pfam" id="PF19282"/>
    </source>
</evidence>
<dbReference type="InterPro" id="IPR045546">
    <property type="entry name" value="Exportin-T_C"/>
</dbReference>
<dbReference type="PANTHER" id="PTHR15952">
    <property type="entry name" value="EXPORTIN-T/LOS1"/>
    <property type="match status" value="1"/>
</dbReference>
<dbReference type="InterPro" id="IPR013598">
    <property type="entry name" value="Exportin-1/Importin-b-like"/>
</dbReference>
<evidence type="ECO:0000256" key="2">
    <source>
        <dbReference type="ARBA" id="ARBA00009466"/>
    </source>
</evidence>
<dbReference type="InterPro" id="IPR040017">
    <property type="entry name" value="XPOT"/>
</dbReference>
<evidence type="ECO:0000256" key="10">
    <source>
        <dbReference type="ARBA" id="ARBA00025147"/>
    </source>
</evidence>
<feature type="compositionally biased region" description="Low complexity" evidence="12">
    <location>
        <begin position="470"/>
        <end position="492"/>
    </location>
</feature>
<dbReference type="GO" id="GO:0071528">
    <property type="term" value="P:tRNA re-export from nucleus"/>
    <property type="evidence" value="ECO:0007669"/>
    <property type="project" value="UniProtKB-UniRule"/>
</dbReference>
<dbReference type="InterPro" id="IPR016024">
    <property type="entry name" value="ARM-type_fold"/>
</dbReference>
<evidence type="ECO:0000256" key="5">
    <source>
        <dbReference type="ARBA" id="ARBA00022490"/>
    </source>
</evidence>
<dbReference type="FunFam" id="1.25.10.10:FF:000355">
    <property type="entry name" value="Exportin-T"/>
    <property type="match status" value="1"/>
</dbReference>
<evidence type="ECO:0000256" key="7">
    <source>
        <dbReference type="ARBA" id="ARBA00022694"/>
    </source>
</evidence>
<keyword evidence="4 11" id="KW-0813">Transport</keyword>
<evidence type="ECO:0000256" key="1">
    <source>
        <dbReference type="ARBA" id="ARBA00004496"/>
    </source>
</evidence>
<evidence type="ECO:0000313" key="16">
    <source>
        <dbReference type="Proteomes" id="UP000245956"/>
    </source>
</evidence>
<dbReference type="GO" id="GO:0016363">
    <property type="term" value="C:nuclear matrix"/>
    <property type="evidence" value="ECO:0007669"/>
    <property type="project" value="TreeGrafter"/>
</dbReference>
<gene>
    <name evidence="15" type="ORF">PCL_02379</name>
</gene>
<keyword evidence="5 11" id="KW-0963">Cytoplasm</keyword>
<comment type="caution">
    <text evidence="15">The sequence shown here is derived from an EMBL/GenBank/DDBJ whole genome shotgun (WGS) entry which is preliminary data.</text>
</comment>
<evidence type="ECO:0000256" key="12">
    <source>
        <dbReference type="SAM" id="MobiDB-lite"/>
    </source>
</evidence>
<dbReference type="GO" id="GO:0005737">
    <property type="term" value="C:cytoplasm"/>
    <property type="evidence" value="ECO:0007669"/>
    <property type="project" value="UniProtKB-SubCell"/>
</dbReference>
<evidence type="ECO:0000256" key="3">
    <source>
        <dbReference type="ARBA" id="ARBA00018928"/>
    </source>
</evidence>
<keyword evidence="9 11" id="KW-0539">Nucleus</keyword>
<evidence type="ECO:0000256" key="8">
    <source>
        <dbReference type="ARBA" id="ARBA00022884"/>
    </source>
</evidence>
<dbReference type="PANTHER" id="PTHR15952:SF11">
    <property type="entry name" value="EXPORTIN-T"/>
    <property type="match status" value="1"/>
</dbReference>
<comment type="function">
    <text evidence="10">tRNA nucleus export receptor which facilitates tRNA translocation across the nuclear pore complex. Involved in pre-tRNA splicing, probably by affecting the interaction of pre-tRNA with splicing endonuclease.</text>
</comment>
<evidence type="ECO:0000256" key="9">
    <source>
        <dbReference type="ARBA" id="ARBA00023242"/>
    </source>
</evidence>
<feature type="region of interest" description="Disordered" evidence="12">
    <location>
        <begin position="444"/>
        <end position="545"/>
    </location>
</feature>
<dbReference type="GO" id="GO:0005643">
    <property type="term" value="C:nuclear pore"/>
    <property type="evidence" value="ECO:0007669"/>
    <property type="project" value="TreeGrafter"/>
</dbReference>
<name>A0A2U3E0D5_PURLI</name>
<protein>
    <recommendedName>
        <fullName evidence="3 11">Exportin-T</fullName>
    </recommendedName>
    <alternativeName>
        <fullName evidence="11">Exportin(tRNA)</fullName>
    </alternativeName>
    <alternativeName>
        <fullName evidence="11">tRNA exportin</fullName>
    </alternativeName>
</protein>
<dbReference type="InterPro" id="IPR011989">
    <property type="entry name" value="ARM-like"/>
</dbReference>